<evidence type="ECO:0000313" key="1">
    <source>
        <dbReference type="EMBL" id="EMO42047.1"/>
    </source>
</evidence>
<name>M6UAK7_9LEPT</name>
<organism evidence="1 2">
    <name type="scientific">Leptospira noguchii serovar Autumnalis str. ZUN142</name>
    <dbReference type="NCBI Taxonomy" id="1085540"/>
    <lineage>
        <taxon>Bacteria</taxon>
        <taxon>Pseudomonadati</taxon>
        <taxon>Spirochaetota</taxon>
        <taxon>Spirochaetia</taxon>
        <taxon>Leptospirales</taxon>
        <taxon>Leptospiraceae</taxon>
        <taxon>Leptospira</taxon>
    </lineage>
</organism>
<dbReference type="Proteomes" id="UP000012153">
    <property type="component" value="Unassembled WGS sequence"/>
</dbReference>
<reference evidence="1 2" key="1">
    <citation type="submission" date="2013-01" db="EMBL/GenBank/DDBJ databases">
        <authorList>
            <person name="Harkins D.M."/>
            <person name="Durkin A.S."/>
            <person name="Brinkac L.M."/>
            <person name="Haft D.H."/>
            <person name="Selengut J.D."/>
            <person name="Sanka R."/>
            <person name="DePew J."/>
            <person name="Purushe J."/>
            <person name="Matthias M.A."/>
            <person name="Vinetz J.M."/>
            <person name="Sutton G.G."/>
            <person name="Nierman W.C."/>
            <person name="Fouts D.E."/>
        </authorList>
    </citation>
    <scope>NUCLEOTIDE SEQUENCE [LARGE SCALE GENOMIC DNA]</scope>
    <source>
        <strain evidence="1 2">ZUN142</strain>
    </source>
</reference>
<proteinExistence type="predicted"/>
<evidence type="ECO:0000313" key="2">
    <source>
        <dbReference type="Proteomes" id="UP000012153"/>
    </source>
</evidence>
<protein>
    <submittedName>
        <fullName evidence="1">Uncharacterized protein</fullName>
    </submittedName>
</protein>
<accession>M6UAK7</accession>
<gene>
    <name evidence="1" type="ORF">LEP1GSC186_0540</name>
</gene>
<dbReference type="EMBL" id="AHOP02000018">
    <property type="protein sequence ID" value="EMO42047.1"/>
    <property type="molecule type" value="Genomic_DNA"/>
</dbReference>
<sequence>MLQSTVFIKRKTMENSFFNNSNMVYILLYKSRIFKRECDL</sequence>
<dbReference type="AlphaFoldDB" id="M6UAK7"/>
<comment type="caution">
    <text evidence="1">The sequence shown here is derived from an EMBL/GenBank/DDBJ whole genome shotgun (WGS) entry which is preliminary data.</text>
</comment>